<accession>A0ABQ8WBL0</accession>
<evidence type="ECO:0000256" key="6">
    <source>
        <dbReference type="ARBA" id="ARBA00023285"/>
    </source>
</evidence>
<dbReference type="InterPro" id="IPR002509">
    <property type="entry name" value="NODB_dom"/>
</dbReference>
<protein>
    <recommendedName>
        <fullName evidence="8">NodB homology domain-containing protein</fullName>
    </recommendedName>
</protein>
<proteinExistence type="predicted"/>
<feature type="chain" id="PRO_5047323566" description="NodB homology domain-containing protein" evidence="7">
    <location>
        <begin position="20"/>
        <end position="283"/>
    </location>
</feature>
<keyword evidence="5" id="KW-0119">Carbohydrate metabolism</keyword>
<keyword evidence="10" id="KW-1185">Reference proteome</keyword>
<feature type="domain" description="NodB homology" evidence="8">
    <location>
        <begin position="53"/>
        <end position="265"/>
    </location>
</feature>
<reference evidence="9 10" key="1">
    <citation type="journal article" date="2023" name="IMA Fungus">
        <title>Comparative genomic study of the Penicillium genus elucidates a diverse pangenome and 15 lateral gene transfer events.</title>
        <authorList>
            <person name="Petersen C."/>
            <person name="Sorensen T."/>
            <person name="Nielsen M.R."/>
            <person name="Sondergaard T.E."/>
            <person name="Sorensen J.L."/>
            <person name="Fitzpatrick D.A."/>
            <person name="Frisvad J.C."/>
            <person name="Nielsen K.L."/>
        </authorList>
    </citation>
    <scope>NUCLEOTIDE SEQUENCE [LARGE SCALE GENOMIC DNA]</scope>
    <source>
        <strain evidence="9 10">IBT 3361</strain>
    </source>
</reference>
<evidence type="ECO:0000256" key="3">
    <source>
        <dbReference type="ARBA" id="ARBA00022729"/>
    </source>
</evidence>
<name>A0ABQ8WBL0_PENCH</name>
<evidence type="ECO:0000259" key="8">
    <source>
        <dbReference type="PROSITE" id="PS51677"/>
    </source>
</evidence>
<dbReference type="Pfam" id="PF01522">
    <property type="entry name" value="Polysacc_deac_1"/>
    <property type="match status" value="1"/>
</dbReference>
<evidence type="ECO:0000256" key="4">
    <source>
        <dbReference type="ARBA" id="ARBA00022801"/>
    </source>
</evidence>
<dbReference type="PANTHER" id="PTHR46471:SF2">
    <property type="entry name" value="CHITIN DEACETYLASE-RELATED"/>
    <property type="match status" value="1"/>
</dbReference>
<dbReference type="PANTHER" id="PTHR46471">
    <property type="entry name" value="CHITIN DEACETYLASE"/>
    <property type="match status" value="1"/>
</dbReference>
<comment type="cofactor">
    <cofactor evidence="1">
        <name>Co(2+)</name>
        <dbReference type="ChEBI" id="CHEBI:48828"/>
    </cofactor>
</comment>
<organism evidence="9 10">
    <name type="scientific">Penicillium chrysogenum</name>
    <name type="common">Penicillium notatum</name>
    <dbReference type="NCBI Taxonomy" id="5076"/>
    <lineage>
        <taxon>Eukaryota</taxon>
        <taxon>Fungi</taxon>
        <taxon>Dikarya</taxon>
        <taxon>Ascomycota</taxon>
        <taxon>Pezizomycotina</taxon>
        <taxon>Eurotiomycetes</taxon>
        <taxon>Eurotiomycetidae</taxon>
        <taxon>Eurotiales</taxon>
        <taxon>Aspergillaceae</taxon>
        <taxon>Penicillium</taxon>
        <taxon>Penicillium chrysogenum species complex</taxon>
    </lineage>
</organism>
<dbReference type="EMBL" id="JAPVEB010000005">
    <property type="protein sequence ID" value="KAJ5263992.1"/>
    <property type="molecule type" value="Genomic_DNA"/>
</dbReference>
<dbReference type="Gene3D" id="3.20.20.370">
    <property type="entry name" value="Glycoside hydrolase/deacetylase"/>
    <property type="match status" value="2"/>
</dbReference>
<evidence type="ECO:0000313" key="9">
    <source>
        <dbReference type="EMBL" id="KAJ5263992.1"/>
    </source>
</evidence>
<evidence type="ECO:0000256" key="2">
    <source>
        <dbReference type="ARBA" id="ARBA00022723"/>
    </source>
</evidence>
<evidence type="ECO:0000256" key="7">
    <source>
        <dbReference type="SAM" id="SignalP"/>
    </source>
</evidence>
<dbReference type="PROSITE" id="PS51677">
    <property type="entry name" value="NODB"/>
    <property type="match status" value="1"/>
</dbReference>
<keyword evidence="6" id="KW-0170">Cobalt</keyword>
<sequence length="283" mass="31339">MHFLIPLIPFLSAITLSQATPTGTRINTNTTTNTISTTSLPVGAIITHCTIPGTIALTFDDGPYIYTPQILDTLAEHGARATFFLNGHNRGNIHTSPDVVQRTLAEGHQLGSQDAHPLAYPLSSLLYPSPVQAPTYTNQISRWNHPSLDVLPYEEIVQQMTLLEETFMHILGFFPTYMRPPFLRHTPVVLGAMADLGYHVIGASVDTKDYENDNPDTNWVSFEKFSREVDAGGTIVLAHDSHQHTVEILVDNMLADVERRGLSPVTVGECLGDPSEYWYRTGR</sequence>
<keyword evidence="2" id="KW-0479">Metal-binding</keyword>
<keyword evidence="4" id="KW-0378">Hydrolase</keyword>
<dbReference type="CDD" id="cd10951">
    <property type="entry name" value="CE4_ClCDA_like"/>
    <property type="match status" value="1"/>
</dbReference>
<dbReference type="SUPFAM" id="SSF88713">
    <property type="entry name" value="Glycoside hydrolase/deacetylase"/>
    <property type="match status" value="1"/>
</dbReference>
<comment type="caution">
    <text evidence="9">The sequence shown here is derived from an EMBL/GenBank/DDBJ whole genome shotgun (WGS) entry which is preliminary data.</text>
</comment>
<evidence type="ECO:0000256" key="1">
    <source>
        <dbReference type="ARBA" id="ARBA00001941"/>
    </source>
</evidence>
<keyword evidence="3 7" id="KW-0732">Signal</keyword>
<feature type="signal peptide" evidence="7">
    <location>
        <begin position="1"/>
        <end position="19"/>
    </location>
</feature>
<dbReference type="InterPro" id="IPR011330">
    <property type="entry name" value="Glyco_hydro/deAcase_b/a-brl"/>
</dbReference>
<evidence type="ECO:0000256" key="5">
    <source>
        <dbReference type="ARBA" id="ARBA00023277"/>
    </source>
</evidence>
<evidence type="ECO:0000313" key="10">
    <source>
        <dbReference type="Proteomes" id="UP001220256"/>
    </source>
</evidence>
<gene>
    <name evidence="9" type="ORF">N7505_007913</name>
</gene>
<dbReference type="Proteomes" id="UP001220256">
    <property type="component" value="Unassembled WGS sequence"/>
</dbReference>